<dbReference type="STRING" id="1433126.BN938_1694"/>
<protein>
    <submittedName>
        <fullName evidence="2">Mobilization protein BmgA</fullName>
    </submittedName>
</protein>
<evidence type="ECO:0000259" key="1">
    <source>
        <dbReference type="Pfam" id="PF03432"/>
    </source>
</evidence>
<evidence type="ECO:0000313" key="2">
    <source>
        <dbReference type="EMBL" id="CDN31774.1"/>
    </source>
</evidence>
<accession>A0A060RDG1</accession>
<dbReference type="KEGG" id="rbc:BN938_1694"/>
<dbReference type="AlphaFoldDB" id="A0A060RDG1"/>
<dbReference type="PATRIC" id="fig|1433126.3.peg.1671"/>
<evidence type="ECO:0000313" key="3">
    <source>
        <dbReference type="Proteomes" id="UP000027616"/>
    </source>
</evidence>
<name>A0A060RDG1_9BACT</name>
<organism evidence="2 3">
    <name type="scientific">Mucinivorans hirudinis</name>
    <dbReference type="NCBI Taxonomy" id="1433126"/>
    <lineage>
        <taxon>Bacteria</taxon>
        <taxon>Pseudomonadati</taxon>
        <taxon>Bacteroidota</taxon>
        <taxon>Bacteroidia</taxon>
        <taxon>Bacteroidales</taxon>
        <taxon>Rikenellaceae</taxon>
        <taxon>Mucinivorans</taxon>
    </lineage>
</organism>
<proteinExistence type="predicted"/>
<dbReference type="InterPro" id="IPR005094">
    <property type="entry name" value="Endonuclease_MobA/VirD2"/>
</dbReference>
<dbReference type="EMBL" id="HG934468">
    <property type="protein sequence ID" value="CDN31774.1"/>
    <property type="molecule type" value="Genomic_DNA"/>
</dbReference>
<dbReference type="HOGENOM" id="CLU_022309_0_0_10"/>
<reference evidence="2 3" key="1">
    <citation type="journal article" date="2015" name="Genome Announc.">
        <title>Complete Genome Sequence of the Novel Leech Symbiont Mucinivorans hirudinis M3T.</title>
        <authorList>
            <person name="Nelson M.C."/>
            <person name="Bomar L."/>
            <person name="Graf J."/>
        </authorList>
    </citation>
    <scope>NUCLEOTIDE SEQUENCE [LARGE SCALE GENOMIC DNA]</scope>
    <source>
        <strain evidence="3">M3</strain>
    </source>
</reference>
<feature type="domain" description="MobA/VirD2-like nuclease" evidence="1">
    <location>
        <begin position="16"/>
        <end position="145"/>
    </location>
</feature>
<keyword evidence="3" id="KW-1185">Reference proteome</keyword>
<dbReference type="Pfam" id="PF03432">
    <property type="entry name" value="Relaxase"/>
    <property type="match status" value="1"/>
</dbReference>
<dbReference type="eggNOG" id="COG3843">
    <property type="taxonomic scope" value="Bacteria"/>
</dbReference>
<gene>
    <name evidence="2" type="ORF">BN938_1694</name>
</gene>
<dbReference type="Proteomes" id="UP000027616">
    <property type="component" value="Chromosome I"/>
</dbReference>
<sequence>MAKIVKGKTFSGCVRYVLDKEKAELLETTGLQLGDSSQIASDFELQAMLNPKVKNTVGHISLNFALQDERLAGDDSLMLTITKEYLERMDIRNTQYLIARHTDRNHSHCHIIYNRVDCDGKTISDKNDRFRSEKICKMLTARHRLHFAQGKEQVNENRLRHKDAKKYHIYNAIKATLPICRSWESFQNRLDAQGVNMEFKYKSGSDERQGVKFEYDGVSFSGSKIDRAYSFMHLDNHFANQNHHRVERHVSQAAAQTEHSVASEVAGGLLSILSSPLEVNGNYEDQAEFDRLERLKKKKRRGRRM</sequence>